<feature type="transmembrane region" description="Helical" evidence="7">
    <location>
        <begin position="45"/>
        <end position="64"/>
    </location>
</feature>
<reference evidence="9 10" key="1">
    <citation type="submission" date="2020-08" db="EMBL/GenBank/DDBJ databases">
        <title>Sequencing the genomes of 1000 actinobacteria strains.</title>
        <authorList>
            <person name="Klenk H.-P."/>
        </authorList>
    </citation>
    <scope>NUCLEOTIDE SEQUENCE [LARGE SCALE GENOMIC DNA]</scope>
    <source>
        <strain evidence="9 10">DSM 43851</strain>
    </source>
</reference>
<keyword evidence="3" id="KW-1003">Cell membrane</keyword>
<keyword evidence="5 7" id="KW-1133">Transmembrane helix</keyword>
<sequence>MVTVNVGRWPLVSLCLGFFMIPMDATVVATALPAIGHDLGASPSGLQWVLDGYTLVFACLLLSAGSLGDRLGARRVFLCGLGLFVFASTICGLATSLTVLNAARLAQGLGAALVLPTSLALINASYPDRAARARAIGVWGGMGGIAAGLGPVLGGVLTGWIGWPVIFFLNVPVGIAAIVLTLRTVVAPSPKERVGLDLPGQVLSIMAVGGLAFGLIENALWAFAVAVVGGIGFVVVEARRRHPMLPLSLFRSKEFTGSVLVGAAINTGFYGELFLLSLYFQHIRLFTPMLAGLALLPQPGIASLASALGGRHTARFGPRPVMIIGLVVGALGLFAMGLCGKDTPYWLLVVPLLAIGFGTAYTMPAATAATIEAAPSDKAGTASGALNSSRQVGSTLGVAVFGALVAGAGDFMTGYRLSVLVGGAVFAAGAVIAWRTVPRR</sequence>
<evidence type="ECO:0000256" key="5">
    <source>
        <dbReference type="ARBA" id="ARBA00022989"/>
    </source>
</evidence>
<feature type="transmembrane region" description="Helical" evidence="7">
    <location>
        <begin position="76"/>
        <end position="99"/>
    </location>
</feature>
<evidence type="ECO:0000256" key="3">
    <source>
        <dbReference type="ARBA" id="ARBA00022475"/>
    </source>
</evidence>
<dbReference type="GO" id="GO:0022857">
    <property type="term" value="F:transmembrane transporter activity"/>
    <property type="evidence" value="ECO:0007669"/>
    <property type="project" value="InterPro"/>
</dbReference>
<keyword evidence="10" id="KW-1185">Reference proteome</keyword>
<dbReference type="InterPro" id="IPR036259">
    <property type="entry name" value="MFS_trans_sf"/>
</dbReference>
<feature type="domain" description="Major facilitator superfamily (MFS) profile" evidence="8">
    <location>
        <begin position="10"/>
        <end position="440"/>
    </location>
</feature>
<organism evidence="9 10">
    <name type="scientific">Kutzneria kofuensis</name>
    <dbReference type="NCBI Taxonomy" id="103725"/>
    <lineage>
        <taxon>Bacteria</taxon>
        <taxon>Bacillati</taxon>
        <taxon>Actinomycetota</taxon>
        <taxon>Actinomycetes</taxon>
        <taxon>Pseudonocardiales</taxon>
        <taxon>Pseudonocardiaceae</taxon>
        <taxon>Kutzneria</taxon>
    </lineage>
</organism>
<dbReference type="RefSeq" id="WP_184861294.1">
    <property type="nucleotide sequence ID" value="NZ_BAAAWY010000031.1"/>
</dbReference>
<feature type="transmembrane region" description="Helical" evidence="7">
    <location>
        <begin position="259"/>
        <end position="280"/>
    </location>
</feature>
<dbReference type="InterPro" id="IPR020846">
    <property type="entry name" value="MFS_dom"/>
</dbReference>
<gene>
    <name evidence="9" type="ORF">BJ998_002485</name>
</gene>
<evidence type="ECO:0000313" key="9">
    <source>
        <dbReference type="EMBL" id="MBB5891289.1"/>
    </source>
</evidence>
<proteinExistence type="predicted"/>
<comment type="caution">
    <text evidence="9">The sequence shown here is derived from an EMBL/GenBank/DDBJ whole genome shotgun (WGS) entry which is preliminary data.</text>
</comment>
<feature type="transmembrane region" description="Helical" evidence="7">
    <location>
        <begin position="160"/>
        <end position="182"/>
    </location>
</feature>
<keyword evidence="6 7" id="KW-0472">Membrane</keyword>
<evidence type="ECO:0000256" key="6">
    <source>
        <dbReference type="ARBA" id="ARBA00023136"/>
    </source>
</evidence>
<dbReference type="Gene3D" id="1.20.1720.10">
    <property type="entry name" value="Multidrug resistance protein D"/>
    <property type="match status" value="1"/>
</dbReference>
<dbReference type="EMBL" id="JACHIR010000001">
    <property type="protein sequence ID" value="MBB5891289.1"/>
    <property type="molecule type" value="Genomic_DNA"/>
</dbReference>
<evidence type="ECO:0000313" key="10">
    <source>
        <dbReference type="Proteomes" id="UP000585638"/>
    </source>
</evidence>
<dbReference type="Pfam" id="PF07690">
    <property type="entry name" value="MFS_1"/>
    <property type="match status" value="1"/>
</dbReference>
<dbReference type="Gene3D" id="1.20.1250.20">
    <property type="entry name" value="MFS general substrate transporter like domains"/>
    <property type="match status" value="1"/>
</dbReference>
<keyword evidence="2" id="KW-0813">Transport</keyword>
<dbReference type="PROSITE" id="PS50850">
    <property type="entry name" value="MFS"/>
    <property type="match status" value="1"/>
</dbReference>
<dbReference type="SUPFAM" id="SSF103473">
    <property type="entry name" value="MFS general substrate transporter"/>
    <property type="match status" value="1"/>
</dbReference>
<dbReference type="PRINTS" id="PR01036">
    <property type="entry name" value="TCRTETB"/>
</dbReference>
<feature type="transmembrane region" description="Helical" evidence="7">
    <location>
        <begin position="321"/>
        <end position="339"/>
    </location>
</feature>
<feature type="transmembrane region" description="Helical" evidence="7">
    <location>
        <begin position="219"/>
        <end position="238"/>
    </location>
</feature>
<keyword evidence="4 7" id="KW-0812">Transmembrane</keyword>
<comment type="subcellular location">
    <subcellularLocation>
        <location evidence="1">Cell membrane</location>
        <topology evidence="1">Multi-pass membrane protein</topology>
    </subcellularLocation>
</comment>
<evidence type="ECO:0000256" key="1">
    <source>
        <dbReference type="ARBA" id="ARBA00004651"/>
    </source>
</evidence>
<feature type="transmembrane region" description="Helical" evidence="7">
    <location>
        <begin position="345"/>
        <end position="371"/>
    </location>
</feature>
<dbReference type="CDD" id="cd17321">
    <property type="entry name" value="MFS_MMR_MDR_like"/>
    <property type="match status" value="1"/>
</dbReference>
<dbReference type="InterPro" id="IPR011701">
    <property type="entry name" value="MFS"/>
</dbReference>
<dbReference type="Proteomes" id="UP000585638">
    <property type="component" value="Unassembled WGS sequence"/>
</dbReference>
<evidence type="ECO:0000256" key="4">
    <source>
        <dbReference type="ARBA" id="ARBA00022692"/>
    </source>
</evidence>
<evidence type="ECO:0000259" key="8">
    <source>
        <dbReference type="PROSITE" id="PS50850"/>
    </source>
</evidence>
<dbReference type="NCBIfam" id="TIGR00711">
    <property type="entry name" value="efflux_EmrB"/>
    <property type="match status" value="1"/>
</dbReference>
<dbReference type="PANTHER" id="PTHR42718:SF40">
    <property type="entry name" value="METHYLENOMYCIN A RESISTANCE PROTEIN"/>
    <property type="match status" value="1"/>
</dbReference>
<dbReference type="AlphaFoldDB" id="A0A7W9KGB1"/>
<dbReference type="PANTHER" id="PTHR42718">
    <property type="entry name" value="MAJOR FACILITATOR SUPERFAMILY MULTIDRUG TRANSPORTER MFSC"/>
    <property type="match status" value="1"/>
</dbReference>
<name>A0A7W9KGB1_9PSEU</name>
<accession>A0A7W9KGB1</accession>
<feature type="transmembrane region" description="Helical" evidence="7">
    <location>
        <begin position="105"/>
        <end position="124"/>
    </location>
</feature>
<dbReference type="InterPro" id="IPR004638">
    <property type="entry name" value="EmrB-like"/>
</dbReference>
<dbReference type="GO" id="GO:0005886">
    <property type="term" value="C:plasma membrane"/>
    <property type="evidence" value="ECO:0007669"/>
    <property type="project" value="UniProtKB-SubCell"/>
</dbReference>
<feature type="transmembrane region" description="Helical" evidence="7">
    <location>
        <begin position="415"/>
        <end position="434"/>
    </location>
</feature>
<feature type="transmembrane region" description="Helical" evidence="7">
    <location>
        <begin position="194"/>
        <end position="213"/>
    </location>
</feature>
<protein>
    <submittedName>
        <fullName evidence="9">DHA2 family methylenomycin A resistance protein-like MFS transporter</fullName>
    </submittedName>
</protein>
<evidence type="ECO:0000256" key="7">
    <source>
        <dbReference type="SAM" id="Phobius"/>
    </source>
</evidence>
<evidence type="ECO:0000256" key="2">
    <source>
        <dbReference type="ARBA" id="ARBA00022448"/>
    </source>
</evidence>
<feature type="transmembrane region" description="Helical" evidence="7">
    <location>
        <begin position="136"/>
        <end position="154"/>
    </location>
</feature>